<dbReference type="PANTHER" id="PTHR43563">
    <property type="entry name" value="AMINE OXIDASE"/>
    <property type="match status" value="1"/>
</dbReference>
<keyword evidence="5" id="KW-1185">Reference proteome</keyword>
<dbReference type="InterPro" id="IPR002937">
    <property type="entry name" value="Amino_oxidase"/>
</dbReference>
<dbReference type="Proteomes" id="UP001596405">
    <property type="component" value="Unassembled WGS sequence"/>
</dbReference>
<dbReference type="PANTHER" id="PTHR43563:SF1">
    <property type="entry name" value="AMINE OXIDASE [FLAVIN-CONTAINING] B"/>
    <property type="match status" value="1"/>
</dbReference>
<protein>
    <submittedName>
        <fullName evidence="4">Flavin monoamine oxidase family protein</fullName>
    </submittedName>
</protein>
<dbReference type="InterPro" id="IPR036188">
    <property type="entry name" value="FAD/NAD-bd_sf"/>
</dbReference>
<dbReference type="RefSeq" id="WP_066625444.1">
    <property type="nucleotide sequence ID" value="NZ_JBHSYQ010000004.1"/>
</dbReference>
<sequence length="363" mass="40039">MEVENVPGVADVIIVGAGLSGLATAYYLQKKGIEALLLEARDRVGGRIHTVEAKGNATPVEMGATWFADKHRYFMQLLQELEVPHFHQFQKGIGVFETHPAEEVQLFQVPDTEEASLRVAGGTSQLIEALLSKVGKEKVVLSSAVSNITEQGDLVEVTCQTGQSFKSRQVVVTVPPYLVSQKLAFEPALPEGVLKVMQQTHTWMGESVKFAVEYASPFWRQKGYSGSVFSHVGPIQEMYDHCNFENTKYALKGFLSAGAAALNREEREQAVLQQLIKLFGPEAAAHVSYTDKPWIKEPFSYAEYKSYVSPHQYNGHPIYAQPLMNGKLFLSGTETSPVFGGYMDGAVYSGLSAAENVLRQRNI</sequence>
<evidence type="ECO:0000313" key="5">
    <source>
        <dbReference type="Proteomes" id="UP001596405"/>
    </source>
</evidence>
<evidence type="ECO:0000256" key="2">
    <source>
        <dbReference type="SAM" id="Phobius"/>
    </source>
</evidence>
<dbReference type="InterPro" id="IPR050703">
    <property type="entry name" value="Flavin_MAO"/>
</dbReference>
<keyword evidence="2" id="KW-0812">Transmembrane</keyword>
<name>A0ABW2DJ89_9BACT</name>
<dbReference type="Pfam" id="PF01593">
    <property type="entry name" value="Amino_oxidase"/>
    <property type="match status" value="2"/>
</dbReference>
<evidence type="ECO:0000313" key="4">
    <source>
        <dbReference type="EMBL" id="MFC6997937.1"/>
    </source>
</evidence>
<gene>
    <name evidence="4" type="ORF">ACFQHR_09880</name>
</gene>
<proteinExistence type="inferred from homology"/>
<keyword evidence="2" id="KW-0472">Membrane</keyword>
<evidence type="ECO:0000259" key="3">
    <source>
        <dbReference type="Pfam" id="PF01593"/>
    </source>
</evidence>
<evidence type="ECO:0000256" key="1">
    <source>
        <dbReference type="ARBA" id="ARBA00005995"/>
    </source>
</evidence>
<feature type="domain" description="Amine oxidase" evidence="3">
    <location>
        <begin position="112"/>
        <end position="358"/>
    </location>
</feature>
<comment type="similarity">
    <text evidence="1">Belongs to the flavin monoamine oxidase family.</text>
</comment>
<reference evidence="5" key="1">
    <citation type="journal article" date="2019" name="Int. J. Syst. Evol. Microbiol.">
        <title>The Global Catalogue of Microorganisms (GCM) 10K type strain sequencing project: providing services to taxonomists for standard genome sequencing and annotation.</title>
        <authorList>
            <consortium name="The Broad Institute Genomics Platform"/>
            <consortium name="The Broad Institute Genome Sequencing Center for Infectious Disease"/>
            <person name="Wu L."/>
            <person name="Ma J."/>
        </authorList>
    </citation>
    <scope>NUCLEOTIDE SEQUENCE [LARGE SCALE GENOMIC DNA]</scope>
    <source>
        <strain evidence="5">CGMCC 4.7393</strain>
    </source>
</reference>
<comment type="caution">
    <text evidence="4">The sequence shown here is derived from an EMBL/GenBank/DDBJ whole genome shotgun (WGS) entry which is preliminary data.</text>
</comment>
<keyword evidence="2" id="KW-1133">Transmembrane helix</keyword>
<dbReference type="EMBL" id="JBHSYQ010000004">
    <property type="protein sequence ID" value="MFC6997937.1"/>
    <property type="molecule type" value="Genomic_DNA"/>
</dbReference>
<dbReference type="Gene3D" id="3.50.50.60">
    <property type="entry name" value="FAD/NAD(P)-binding domain"/>
    <property type="match status" value="2"/>
</dbReference>
<organism evidence="4 5">
    <name type="scientific">Rufibacter roseus</name>
    <dbReference type="NCBI Taxonomy" id="1567108"/>
    <lineage>
        <taxon>Bacteria</taxon>
        <taxon>Pseudomonadati</taxon>
        <taxon>Bacteroidota</taxon>
        <taxon>Cytophagia</taxon>
        <taxon>Cytophagales</taxon>
        <taxon>Hymenobacteraceae</taxon>
        <taxon>Rufibacter</taxon>
    </lineage>
</organism>
<feature type="transmembrane region" description="Helical" evidence="2">
    <location>
        <begin position="6"/>
        <end position="28"/>
    </location>
</feature>
<accession>A0ABW2DJ89</accession>
<dbReference type="SUPFAM" id="SSF54373">
    <property type="entry name" value="FAD-linked reductases, C-terminal domain"/>
    <property type="match status" value="1"/>
</dbReference>
<dbReference type="SUPFAM" id="SSF51905">
    <property type="entry name" value="FAD/NAD(P)-binding domain"/>
    <property type="match status" value="1"/>
</dbReference>
<feature type="domain" description="Amine oxidase" evidence="3">
    <location>
        <begin position="19"/>
        <end position="91"/>
    </location>
</feature>